<evidence type="ECO:0000256" key="1">
    <source>
        <dbReference type="ARBA" id="ARBA00022691"/>
    </source>
</evidence>
<dbReference type="SUPFAM" id="SSF118196">
    <property type="entry name" value="YaeB-like"/>
    <property type="match status" value="1"/>
</dbReference>
<comment type="caution">
    <text evidence="4">The sequence shown here is derived from an EMBL/GenBank/DDBJ whole genome shotgun (WGS) entry which is preliminary data.</text>
</comment>
<comment type="similarity">
    <text evidence="2">Belongs to the tRNA methyltransferase O family.</text>
</comment>
<feature type="domain" description="TsaA-like" evidence="3">
    <location>
        <begin position="3"/>
        <end position="148"/>
    </location>
</feature>
<dbReference type="EMBL" id="JBHUIT010000027">
    <property type="protein sequence ID" value="MFD2257408.1"/>
    <property type="molecule type" value="Genomic_DNA"/>
</dbReference>
<organism evidence="4 5">
    <name type="scientific">Luteolibacter algae</name>
    <dbReference type="NCBI Taxonomy" id="454151"/>
    <lineage>
        <taxon>Bacteria</taxon>
        <taxon>Pseudomonadati</taxon>
        <taxon>Verrucomicrobiota</taxon>
        <taxon>Verrucomicrobiia</taxon>
        <taxon>Verrucomicrobiales</taxon>
        <taxon>Verrucomicrobiaceae</taxon>
        <taxon>Luteolibacter</taxon>
    </lineage>
</organism>
<dbReference type="NCBIfam" id="TIGR00104">
    <property type="entry name" value="tRNA_TsaA"/>
    <property type="match status" value="1"/>
</dbReference>
<evidence type="ECO:0000256" key="2">
    <source>
        <dbReference type="ARBA" id="ARBA00033753"/>
    </source>
</evidence>
<dbReference type="CDD" id="cd09281">
    <property type="entry name" value="UPF0066"/>
    <property type="match status" value="1"/>
</dbReference>
<dbReference type="InterPro" id="IPR041369">
    <property type="entry name" value="TrmO_C"/>
</dbReference>
<evidence type="ECO:0000259" key="3">
    <source>
        <dbReference type="PROSITE" id="PS51668"/>
    </source>
</evidence>
<dbReference type="Gene3D" id="3.30.2310.10">
    <property type="entry name" value="YaeB-like"/>
    <property type="match status" value="1"/>
</dbReference>
<sequence length="232" mass="25841">MEIEPIGYLRTCYGSKFAVPRQPGLCPAAWGELEFMEKYRSRESIRGLEDFSHVWLIFGFHETAGEGWKPTVRPPRLGGNQRVGVFASRSTYRPNGLGLSLVKLDEIVLTKDGELQPPILKFSGVDLVDGTPIYDIKPYLPYAENLLDAKAGFAGDEIGRMEVKVEEAAMEKFSALEKRAQQVICEVLSLDPRPATSAKDSSKTYGALLCGKNVRFRFDDVTCWISAVESIK</sequence>
<dbReference type="PANTHER" id="PTHR12818">
    <property type="entry name" value="TRNA (ADENINE(37)-N6)-METHYLTRANSFERASE"/>
    <property type="match status" value="1"/>
</dbReference>
<dbReference type="PROSITE" id="PS01318">
    <property type="entry name" value="TSAA_1"/>
    <property type="match status" value="1"/>
</dbReference>
<dbReference type="InterPro" id="IPR023370">
    <property type="entry name" value="TrmO-like_N"/>
</dbReference>
<dbReference type="RefSeq" id="WP_386820693.1">
    <property type="nucleotide sequence ID" value="NZ_JBHUIT010000027.1"/>
</dbReference>
<dbReference type="Gene3D" id="2.40.30.70">
    <property type="entry name" value="YaeB-like"/>
    <property type="match status" value="1"/>
</dbReference>
<proteinExistence type="inferred from homology"/>
<gene>
    <name evidence="4" type="primary">tsaA</name>
    <name evidence="4" type="ORF">ACFSSA_12055</name>
</gene>
<dbReference type="Proteomes" id="UP001597375">
    <property type="component" value="Unassembled WGS sequence"/>
</dbReference>
<accession>A0ABW5D8L0</accession>
<dbReference type="Pfam" id="PF18389">
    <property type="entry name" value="TrmO_C"/>
    <property type="match status" value="1"/>
</dbReference>
<keyword evidence="1" id="KW-0949">S-adenosyl-L-methionine</keyword>
<reference evidence="5" key="1">
    <citation type="journal article" date="2019" name="Int. J. Syst. Evol. Microbiol.">
        <title>The Global Catalogue of Microorganisms (GCM) 10K type strain sequencing project: providing services to taxonomists for standard genome sequencing and annotation.</title>
        <authorList>
            <consortium name="The Broad Institute Genomics Platform"/>
            <consortium name="The Broad Institute Genome Sequencing Center for Infectious Disease"/>
            <person name="Wu L."/>
            <person name="Ma J."/>
        </authorList>
    </citation>
    <scope>NUCLEOTIDE SEQUENCE [LARGE SCALE GENOMIC DNA]</scope>
    <source>
        <strain evidence="5">CGMCC 4.7106</strain>
    </source>
</reference>
<name>A0ABW5D8L0_9BACT</name>
<dbReference type="InterPro" id="IPR023368">
    <property type="entry name" value="UPF0066_cons_site"/>
</dbReference>
<protein>
    <submittedName>
        <fullName evidence="4">tRNA (N6-threonylcarbamoyladenosine(37)-N6)-methyltransferase TrmO</fullName>
    </submittedName>
</protein>
<dbReference type="InterPro" id="IPR036414">
    <property type="entry name" value="YaeB_N_sf"/>
</dbReference>
<dbReference type="PROSITE" id="PS51668">
    <property type="entry name" value="TSAA_2"/>
    <property type="match status" value="1"/>
</dbReference>
<keyword evidence="5" id="KW-1185">Reference proteome</keyword>
<evidence type="ECO:0000313" key="5">
    <source>
        <dbReference type="Proteomes" id="UP001597375"/>
    </source>
</evidence>
<dbReference type="InterPro" id="IPR036413">
    <property type="entry name" value="YaeB-like_sf"/>
</dbReference>
<evidence type="ECO:0000313" key="4">
    <source>
        <dbReference type="EMBL" id="MFD2257408.1"/>
    </source>
</evidence>
<dbReference type="Pfam" id="PF01980">
    <property type="entry name" value="TrmO_N"/>
    <property type="match status" value="1"/>
</dbReference>
<dbReference type="PANTHER" id="PTHR12818:SF0">
    <property type="entry name" value="TRNA (ADENINE(37)-N6)-METHYLTRANSFERASE"/>
    <property type="match status" value="1"/>
</dbReference>
<dbReference type="InterPro" id="IPR040372">
    <property type="entry name" value="YaeB-like"/>
</dbReference>